<evidence type="ECO:0000256" key="8">
    <source>
        <dbReference type="RuleBase" id="RU003755"/>
    </source>
</evidence>
<sequence length="490" mass="54141">MINFRKQNPFFLLCFFEYFERFGYYGFSYTSILFFMSNYGFNFTESQAVVLFGAFAALSYVFNAIGGFIADRVLGIKRTMFAGGIMLMLGYATLAIGSAIATKEVLYVAVATVILGAALFKPAPTNLISRIYTDHSKIDSLYTMFYMSINLGSLTASLLVPVLSARLGYMFTYFICSFGFVLAIANTLISYSSINDVDNSVGKLGLSLKTLIQFIIGVAITVAILSVVLAYGEIANIVLWGGAIFIFAIFASQIFIEKDSLARKKIIVAIILLFYAVVFYIIYQQKFTTVLLFNLHHVNLHFLGMDVNPQSIPGVLNTAGIVLLSPLLAILYTKLKDKDLCLPHKFAMGLLLCGCAYGTMFLACFLNQPTAKISIWWEVLAITVFFASSELLISALGLALMAKLLPKRIMGFAMGTWFITSAIGIKLGTMLAGFVSTGIKYDTNKGFDTQMAIESYHNYQHLFAYISIFAIVVAVFAFVIGKKLNKMIQE</sequence>
<evidence type="ECO:0000256" key="6">
    <source>
        <dbReference type="ARBA" id="ARBA00022989"/>
    </source>
</evidence>
<comment type="similarity">
    <text evidence="8">Belongs to the major facilitator superfamily. Proton-dependent oligopeptide transporter (POT/PTR) (TC 2.A.17) family.</text>
</comment>
<dbReference type="PROSITE" id="PS01023">
    <property type="entry name" value="PTR2_2"/>
    <property type="match status" value="1"/>
</dbReference>
<dbReference type="InterPro" id="IPR018456">
    <property type="entry name" value="PTR2_symporter_CS"/>
</dbReference>
<accession>A0A097EMB7</accession>
<dbReference type="STRING" id="1547445.LO80_00990"/>
<feature type="transmembrane region" description="Helical" evidence="9">
    <location>
        <begin position="374"/>
        <end position="400"/>
    </location>
</feature>
<feature type="transmembrane region" description="Helical" evidence="9">
    <location>
        <begin position="347"/>
        <end position="368"/>
    </location>
</feature>
<evidence type="ECO:0000256" key="2">
    <source>
        <dbReference type="ARBA" id="ARBA00022448"/>
    </source>
</evidence>
<feature type="transmembrane region" description="Helical" evidence="9">
    <location>
        <begin position="237"/>
        <end position="254"/>
    </location>
</feature>
<evidence type="ECO:0000313" key="11">
    <source>
        <dbReference type="Proteomes" id="UP000029672"/>
    </source>
</evidence>
<dbReference type="SUPFAM" id="SSF103473">
    <property type="entry name" value="MFS general substrate transporter"/>
    <property type="match status" value="1"/>
</dbReference>
<evidence type="ECO:0000313" key="10">
    <source>
        <dbReference type="EMBL" id="AIT08688.1"/>
    </source>
</evidence>
<feature type="transmembrane region" description="Helical" evidence="9">
    <location>
        <begin position="81"/>
        <end position="100"/>
    </location>
</feature>
<keyword evidence="5" id="KW-0653">Protein transport</keyword>
<dbReference type="Pfam" id="PF00854">
    <property type="entry name" value="PTR2"/>
    <property type="match status" value="1"/>
</dbReference>
<dbReference type="InterPro" id="IPR005279">
    <property type="entry name" value="Dipep/tripep_permease"/>
</dbReference>
<evidence type="ECO:0000256" key="3">
    <source>
        <dbReference type="ARBA" id="ARBA00022475"/>
    </source>
</evidence>
<dbReference type="Gene3D" id="1.20.1250.20">
    <property type="entry name" value="MFS general substrate transporter like domains"/>
    <property type="match status" value="1"/>
</dbReference>
<keyword evidence="6 9" id="KW-1133">Transmembrane helix</keyword>
<evidence type="ECO:0000256" key="5">
    <source>
        <dbReference type="ARBA" id="ARBA00022856"/>
    </source>
</evidence>
<feature type="transmembrane region" description="Helical" evidence="9">
    <location>
        <begin position="315"/>
        <end position="335"/>
    </location>
</feature>
<reference evidence="10 11" key="1">
    <citation type="submission" date="2014-10" db="EMBL/GenBank/DDBJ databases">
        <title>Whole genome sequence of Francisella endociliophora strain FSC1006, isolated from a laboratory culture of the marine ciliate Euplotes raikovi.</title>
        <authorList>
            <person name="Granberg M."/>
            <person name="Backman S."/>
            <person name="Lundmark E."/>
            <person name="Nilsson E."/>
            <person name="Karlsson E."/>
            <person name="Thelaus J."/>
            <person name="Ohrman C."/>
            <person name="Larkeryd A."/>
            <person name="Stenberg P."/>
        </authorList>
    </citation>
    <scope>NUCLEOTIDE SEQUENCE [LARGE SCALE GENOMIC DNA]</scope>
    <source>
        <strain evidence="10 11">FSC1006</strain>
    </source>
</reference>
<keyword evidence="3" id="KW-1003">Cell membrane</keyword>
<dbReference type="AlphaFoldDB" id="A0A097EMB7"/>
<feature type="transmembrane region" description="Helical" evidence="9">
    <location>
        <begin position="47"/>
        <end position="69"/>
    </location>
</feature>
<dbReference type="PANTHER" id="PTHR23517">
    <property type="entry name" value="RESISTANCE PROTEIN MDTM, PUTATIVE-RELATED-RELATED"/>
    <property type="match status" value="1"/>
</dbReference>
<dbReference type="InterPro" id="IPR036259">
    <property type="entry name" value="MFS_trans_sf"/>
</dbReference>
<dbReference type="GO" id="GO:0005886">
    <property type="term" value="C:plasma membrane"/>
    <property type="evidence" value="ECO:0007669"/>
    <property type="project" value="UniProtKB-SubCell"/>
</dbReference>
<keyword evidence="2 8" id="KW-0813">Transport</keyword>
<dbReference type="InterPro" id="IPR000109">
    <property type="entry name" value="POT_fam"/>
</dbReference>
<feature type="transmembrane region" description="Helical" evidence="9">
    <location>
        <begin position="412"/>
        <end position="439"/>
    </location>
</feature>
<gene>
    <name evidence="10" type="ORF">LO80_00990</name>
</gene>
<keyword evidence="11" id="KW-1185">Reference proteome</keyword>
<keyword evidence="5" id="KW-0571">Peptide transport</keyword>
<feature type="transmembrane region" description="Helical" evidence="9">
    <location>
        <begin position="106"/>
        <end position="123"/>
    </location>
</feature>
<feature type="transmembrane region" description="Helical" evidence="9">
    <location>
        <begin position="210"/>
        <end position="231"/>
    </location>
</feature>
<organism evidence="10 11">
    <name type="scientific">Candidatus Francisella endociliophora</name>
    <dbReference type="NCBI Taxonomy" id="653937"/>
    <lineage>
        <taxon>Bacteria</taxon>
        <taxon>Pseudomonadati</taxon>
        <taxon>Pseudomonadota</taxon>
        <taxon>Gammaproteobacteria</taxon>
        <taxon>Thiotrichales</taxon>
        <taxon>Francisellaceae</taxon>
        <taxon>Francisella</taxon>
    </lineage>
</organism>
<feature type="transmembrane region" description="Helical" evidence="9">
    <location>
        <begin position="21"/>
        <end position="41"/>
    </location>
</feature>
<dbReference type="Proteomes" id="UP000029672">
    <property type="component" value="Chromosome"/>
</dbReference>
<keyword evidence="4 8" id="KW-0812">Transmembrane</keyword>
<evidence type="ECO:0000256" key="7">
    <source>
        <dbReference type="ARBA" id="ARBA00023136"/>
    </source>
</evidence>
<dbReference type="PANTHER" id="PTHR23517:SF15">
    <property type="entry name" value="PROTON-DEPENDENT OLIGOPEPTIDE FAMILY TRANSPORT PROTEIN"/>
    <property type="match status" value="1"/>
</dbReference>
<evidence type="ECO:0000256" key="9">
    <source>
        <dbReference type="SAM" id="Phobius"/>
    </source>
</evidence>
<feature type="transmembrane region" description="Helical" evidence="9">
    <location>
        <begin position="266"/>
        <end position="283"/>
    </location>
</feature>
<feature type="transmembrane region" description="Helical" evidence="9">
    <location>
        <begin position="144"/>
        <end position="164"/>
    </location>
</feature>
<name>A0A097EMB7_9GAMM</name>
<feature type="transmembrane region" description="Helical" evidence="9">
    <location>
        <begin position="459"/>
        <end position="480"/>
    </location>
</feature>
<feature type="transmembrane region" description="Helical" evidence="9">
    <location>
        <begin position="170"/>
        <end position="189"/>
    </location>
</feature>
<comment type="subcellular location">
    <subcellularLocation>
        <location evidence="1">Cell membrane</location>
        <topology evidence="1">Multi-pass membrane protein</topology>
    </subcellularLocation>
    <subcellularLocation>
        <location evidence="8">Membrane</location>
        <topology evidence="8">Multi-pass membrane protein</topology>
    </subcellularLocation>
</comment>
<evidence type="ECO:0000256" key="4">
    <source>
        <dbReference type="ARBA" id="ARBA00022692"/>
    </source>
</evidence>
<dbReference type="OrthoDB" id="9772725at2"/>
<dbReference type="HOGENOM" id="CLU_004790_0_0_6"/>
<evidence type="ECO:0000256" key="1">
    <source>
        <dbReference type="ARBA" id="ARBA00004651"/>
    </source>
</evidence>
<dbReference type="CDD" id="cd17346">
    <property type="entry name" value="MFS_DtpA_like"/>
    <property type="match status" value="1"/>
</dbReference>
<dbReference type="RefSeq" id="WP_040007734.1">
    <property type="nucleotide sequence ID" value="NZ_CP009574.1"/>
</dbReference>
<dbReference type="GO" id="GO:0006857">
    <property type="term" value="P:oligopeptide transport"/>
    <property type="evidence" value="ECO:0007669"/>
    <property type="project" value="InterPro"/>
</dbReference>
<dbReference type="KEGG" id="frf:LO80_00990"/>
<proteinExistence type="inferred from homology"/>
<dbReference type="InterPro" id="IPR050171">
    <property type="entry name" value="MFS_Transporters"/>
</dbReference>
<dbReference type="NCBIfam" id="TIGR00924">
    <property type="entry name" value="yjdL_sub1_fam"/>
    <property type="match status" value="1"/>
</dbReference>
<dbReference type="GO" id="GO:1904680">
    <property type="term" value="F:peptide transmembrane transporter activity"/>
    <property type="evidence" value="ECO:0007669"/>
    <property type="project" value="InterPro"/>
</dbReference>
<protein>
    <submittedName>
        <fullName evidence="10">Major facilitator transporter</fullName>
    </submittedName>
</protein>
<dbReference type="eggNOG" id="COG3104">
    <property type="taxonomic scope" value="Bacteria"/>
</dbReference>
<dbReference type="EMBL" id="CP009574">
    <property type="protein sequence ID" value="AIT08688.1"/>
    <property type="molecule type" value="Genomic_DNA"/>
</dbReference>
<keyword evidence="7 9" id="KW-0472">Membrane</keyword>